<dbReference type="GO" id="GO:0009424">
    <property type="term" value="C:bacterial-type flagellum hook"/>
    <property type="evidence" value="ECO:0007669"/>
    <property type="project" value="TreeGrafter"/>
</dbReference>
<accession>A0A1H8F3R2</accession>
<dbReference type="GO" id="GO:0071978">
    <property type="term" value="P:bacterial-type flagellum-dependent swarming motility"/>
    <property type="evidence" value="ECO:0007669"/>
    <property type="project" value="TreeGrafter"/>
</dbReference>
<dbReference type="InterPro" id="IPR011491">
    <property type="entry name" value="FlgE_D2"/>
</dbReference>
<proteinExistence type="inferred from homology"/>
<reference evidence="11" key="1">
    <citation type="submission" date="2016-10" db="EMBL/GenBank/DDBJ databases">
        <authorList>
            <person name="Varghese N."/>
            <person name="Submissions S."/>
        </authorList>
    </citation>
    <scope>NUCLEOTIDE SEQUENCE [LARGE SCALE GENOMIC DNA]</scope>
    <source>
        <strain evidence="11">DSM 26893</strain>
    </source>
</reference>
<keyword evidence="10" id="KW-0969">Cilium</keyword>
<keyword evidence="4 5" id="KW-0975">Bacterial flagellum</keyword>
<dbReference type="InterPro" id="IPR037058">
    <property type="entry name" value="Falgellar_hook_FlgE_sf"/>
</dbReference>
<organism evidence="10 11">
    <name type="scientific">Palleronia pelagia</name>
    <dbReference type="NCBI Taxonomy" id="387096"/>
    <lineage>
        <taxon>Bacteria</taxon>
        <taxon>Pseudomonadati</taxon>
        <taxon>Pseudomonadota</taxon>
        <taxon>Alphaproteobacteria</taxon>
        <taxon>Rhodobacterales</taxon>
        <taxon>Roseobacteraceae</taxon>
        <taxon>Palleronia</taxon>
    </lineage>
</organism>
<dbReference type="InterPro" id="IPR001444">
    <property type="entry name" value="Flag_bb_rod_N"/>
</dbReference>
<dbReference type="PANTHER" id="PTHR30435">
    <property type="entry name" value="FLAGELLAR PROTEIN"/>
    <property type="match status" value="1"/>
</dbReference>
<dbReference type="OrthoDB" id="8372879at2"/>
<dbReference type="Proteomes" id="UP000199372">
    <property type="component" value="Unassembled WGS sequence"/>
</dbReference>
<dbReference type="InterPro" id="IPR020013">
    <property type="entry name" value="Flagellar_FlgE/F/G"/>
</dbReference>
<dbReference type="GO" id="GO:0009425">
    <property type="term" value="C:bacterial-type flagellum basal body"/>
    <property type="evidence" value="ECO:0007669"/>
    <property type="project" value="UniProtKB-SubCell"/>
</dbReference>
<dbReference type="RefSeq" id="WP_091845005.1">
    <property type="nucleotide sequence ID" value="NZ_FOCM01000003.1"/>
</dbReference>
<dbReference type="InterPro" id="IPR037925">
    <property type="entry name" value="FlgE/F/G-like"/>
</dbReference>
<evidence type="ECO:0000259" key="6">
    <source>
        <dbReference type="Pfam" id="PF00460"/>
    </source>
</evidence>
<evidence type="ECO:0000256" key="5">
    <source>
        <dbReference type="RuleBase" id="RU362116"/>
    </source>
</evidence>
<evidence type="ECO:0000256" key="3">
    <source>
        <dbReference type="ARBA" id="ARBA00019015"/>
    </source>
</evidence>
<feature type="domain" description="Flagellar hook protein FlgE D2" evidence="8">
    <location>
        <begin position="193"/>
        <end position="301"/>
    </location>
</feature>
<evidence type="ECO:0000259" key="7">
    <source>
        <dbReference type="Pfam" id="PF06429"/>
    </source>
</evidence>
<comment type="similarity">
    <text evidence="2 5">Belongs to the flagella basal body rod proteins family.</text>
</comment>
<dbReference type="Pfam" id="PF22692">
    <property type="entry name" value="LlgE_F_G_D1"/>
    <property type="match status" value="1"/>
</dbReference>
<dbReference type="Gene3D" id="2.60.98.20">
    <property type="entry name" value="Flagellar hook protein FlgE"/>
    <property type="match status" value="1"/>
</dbReference>
<keyword evidence="10" id="KW-0282">Flagellum</keyword>
<comment type="function">
    <text evidence="5">A flexible structure which links the flagellar filament to the drive apparatus in the basal body.</text>
</comment>
<gene>
    <name evidence="10" type="ORF">SAMN04488011_103200</name>
</gene>
<evidence type="ECO:0000256" key="4">
    <source>
        <dbReference type="ARBA" id="ARBA00023143"/>
    </source>
</evidence>
<evidence type="ECO:0000256" key="1">
    <source>
        <dbReference type="ARBA" id="ARBA00004117"/>
    </source>
</evidence>
<dbReference type="InterPro" id="IPR010930">
    <property type="entry name" value="Flg_bb/hook_C_dom"/>
</dbReference>
<dbReference type="Pfam" id="PF00460">
    <property type="entry name" value="Flg_bb_rod"/>
    <property type="match status" value="1"/>
</dbReference>
<dbReference type="PANTHER" id="PTHR30435:SF1">
    <property type="entry name" value="FLAGELLAR HOOK PROTEIN FLGE"/>
    <property type="match status" value="1"/>
</dbReference>
<dbReference type="InterPro" id="IPR053967">
    <property type="entry name" value="LlgE_F_G-like_D1"/>
</dbReference>
<dbReference type="Pfam" id="PF06429">
    <property type="entry name" value="Flg_bbr_C"/>
    <property type="match status" value="1"/>
</dbReference>
<keyword evidence="10" id="KW-0966">Cell projection</keyword>
<sequence length="421" mass="43561">MSISNALQTGVSGLSANSSKTSQISSNIANANTVGFRRTFSDFVTQNTTDTQAGVRAVERAEIDSNGTLLATGRLTDFAISGEGFFVVSRQPNDPIQSNYFLTRAGSFQPDNEGNLVNSAGYYLSGFETDAQGEVGAVDRNSVASLSTVNVGQFQTPGSATNRVDIGANLPAQTTGLATPGDPFVSTMRYVNQLGGSDELSLSWQPTANANEWSMTVTGADGTDFGTASMSFTDSGALAGAPATYTAGTLPIDPATGVATITIANGAVPQTIELNFGAPGTFTGLTQFSGDYTAPDFDGDGAATGSLVRAEMGDGGVLYGLFDNGQRRALFEVPLAQVTSPNLMRSVNGNAYSPTIASGALRLAEAGSTAGTIEGGALESSNVDIAQELTDLIQTQRAYSSNAKIVTTSDEMLDETLRIKR</sequence>
<feature type="domain" description="Flagellar basal-body/hook protein C-terminal" evidence="7">
    <location>
        <begin position="375"/>
        <end position="418"/>
    </location>
</feature>
<keyword evidence="11" id="KW-1185">Reference proteome</keyword>
<dbReference type="SUPFAM" id="SSF117143">
    <property type="entry name" value="Flagellar hook protein flgE"/>
    <property type="match status" value="1"/>
</dbReference>
<comment type="subcellular location">
    <subcellularLocation>
        <location evidence="1 5">Bacterial flagellum basal body</location>
    </subcellularLocation>
</comment>
<dbReference type="Pfam" id="PF07559">
    <property type="entry name" value="FlgE_D2"/>
    <property type="match status" value="1"/>
</dbReference>
<dbReference type="GO" id="GO:0005829">
    <property type="term" value="C:cytosol"/>
    <property type="evidence" value="ECO:0007669"/>
    <property type="project" value="TreeGrafter"/>
</dbReference>
<evidence type="ECO:0000313" key="11">
    <source>
        <dbReference type="Proteomes" id="UP000199372"/>
    </source>
</evidence>
<evidence type="ECO:0000259" key="8">
    <source>
        <dbReference type="Pfam" id="PF07559"/>
    </source>
</evidence>
<evidence type="ECO:0000256" key="2">
    <source>
        <dbReference type="ARBA" id="ARBA00009677"/>
    </source>
</evidence>
<protein>
    <recommendedName>
        <fullName evidence="3 5">Flagellar hook protein FlgE</fullName>
    </recommendedName>
</protein>
<feature type="domain" description="Flagellar basal body rod protein N-terminal" evidence="6">
    <location>
        <begin position="7"/>
        <end position="37"/>
    </location>
</feature>
<dbReference type="NCBIfam" id="TIGR03506">
    <property type="entry name" value="FlgEFG_subfam"/>
    <property type="match status" value="1"/>
</dbReference>
<dbReference type="EMBL" id="FOCM01000003">
    <property type="protein sequence ID" value="SEN26270.1"/>
    <property type="molecule type" value="Genomic_DNA"/>
</dbReference>
<evidence type="ECO:0000313" key="10">
    <source>
        <dbReference type="EMBL" id="SEN26270.1"/>
    </source>
</evidence>
<dbReference type="AlphaFoldDB" id="A0A1H8F3R2"/>
<evidence type="ECO:0000259" key="9">
    <source>
        <dbReference type="Pfam" id="PF22692"/>
    </source>
</evidence>
<feature type="domain" description="Flagellar hook protein FlgE/F/G-like D1" evidence="9">
    <location>
        <begin position="79"/>
        <end position="134"/>
    </location>
</feature>
<name>A0A1H8F3R2_9RHOB</name>